<dbReference type="OrthoDB" id="7467029at2759"/>
<evidence type="ECO:0000313" key="2">
    <source>
        <dbReference type="EMBL" id="GBP34771.1"/>
    </source>
</evidence>
<reference evidence="2 3" key="1">
    <citation type="journal article" date="2019" name="Commun. Biol.">
        <title>The bagworm genome reveals a unique fibroin gene that provides high tensile strength.</title>
        <authorList>
            <person name="Kono N."/>
            <person name="Nakamura H."/>
            <person name="Ohtoshi R."/>
            <person name="Tomita M."/>
            <person name="Numata K."/>
            <person name="Arakawa K."/>
        </authorList>
    </citation>
    <scope>NUCLEOTIDE SEQUENCE [LARGE SCALE GENOMIC DNA]</scope>
</reference>
<dbReference type="AlphaFoldDB" id="A0A4C1V7E4"/>
<protein>
    <submittedName>
        <fullName evidence="2">Uncharacterized protein</fullName>
    </submittedName>
</protein>
<dbReference type="EMBL" id="BGZK01000294">
    <property type="protein sequence ID" value="GBP34771.1"/>
    <property type="molecule type" value="Genomic_DNA"/>
</dbReference>
<feature type="region of interest" description="Disordered" evidence="1">
    <location>
        <begin position="75"/>
        <end position="111"/>
    </location>
</feature>
<evidence type="ECO:0000256" key="1">
    <source>
        <dbReference type="SAM" id="MobiDB-lite"/>
    </source>
</evidence>
<sequence>MSQEIVRPFTPRQFPLADDVYEAMLRDVREDFDDTTPSPAPLEAAAAAASSTAIAAAAAATATATASVSALALDNTDTESSLSPLSPFAMDGDDPRDAEWDPSLEREKHKR</sequence>
<accession>A0A4C1V7E4</accession>
<feature type="compositionally biased region" description="Basic and acidic residues" evidence="1">
    <location>
        <begin position="93"/>
        <end position="111"/>
    </location>
</feature>
<evidence type="ECO:0000313" key="3">
    <source>
        <dbReference type="Proteomes" id="UP000299102"/>
    </source>
</evidence>
<dbReference type="Proteomes" id="UP000299102">
    <property type="component" value="Unassembled WGS sequence"/>
</dbReference>
<name>A0A4C1V7E4_EUMVA</name>
<organism evidence="2 3">
    <name type="scientific">Eumeta variegata</name>
    <name type="common">Bagworm moth</name>
    <name type="synonym">Eumeta japonica</name>
    <dbReference type="NCBI Taxonomy" id="151549"/>
    <lineage>
        <taxon>Eukaryota</taxon>
        <taxon>Metazoa</taxon>
        <taxon>Ecdysozoa</taxon>
        <taxon>Arthropoda</taxon>
        <taxon>Hexapoda</taxon>
        <taxon>Insecta</taxon>
        <taxon>Pterygota</taxon>
        <taxon>Neoptera</taxon>
        <taxon>Endopterygota</taxon>
        <taxon>Lepidoptera</taxon>
        <taxon>Glossata</taxon>
        <taxon>Ditrysia</taxon>
        <taxon>Tineoidea</taxon>
        <taxon>Psychidae</taxon>
        <taxon>Oiketicinae</taxon>
        <taxon>Eumeta</taxon>
    </lineage>
</organism>
<gene>
    <name evidence="2" type="ORF">EVAR_21835_1</name>
</gene>
<proteinExistence type="predicted"/>
<comment type="caution">
    <text evidence="2">The sequence shown here is derived from an EMBL/GenBank/DDBJ whole genome shotgun (WGS) entry which is preliminary data.</text>
</comment>
<keyword evidence="3" id="KW-1185">Reference proteome</keyword>